<evidence type="ECO:0008006" key="2">
    <source>
        <dbReference type="Google" id="ProtNLM"/>
    </source>
</evidence>
<proteinExistence type="predicted"/>
<organism evidence="1">
    <name type="scientific">Haptolina ericina</name>
    <dbReference type="NCBI Taxonomy" id="156174"/>
    <lineage>
        <taxon>Eukaryota</taxon>
        <taxon>Haptista</taxon>
        <taxon>Haptophyta</taxon>
        <taxon>Prymnesiophyceae</taxon>
        <taxon>Prymnesiales</taxon>
        <taxon>Prymnesiaceae</taxon>
        <taxon>Haptolina</taxon>
    </lineage>
</organism>
<dbReference type="InterPro" id="IPR012334">
    <property type="entry name" value="Pectin_lyas_fold"/>
</dbReference>
<name>A0A7S3B4R2_9EUKA</name>
<dbReference type="AlphaFoldDB" id="A0A7S3B4R2"/>
<gene>
    <name evidence="1" type="ORF">HERI1096_LOCUS23163</name>
</gene>
<sequence length="167" mass="17878">MGWMPRSIEITGNTFKRSSRCIPDPFHAGSARSLSSVIGAAVIGPNRTESDEPFQRLLLRGIHNLTISHNVIDTWFRGPAINIGDATGVSIQNNTISNPPQQLSVPLSAASFAPAIAISDAETVAVRDNDLTGGWLSIADAIRVEANSTKRVTVVGTQLHRKNASPR</sequence>
<dbReference type="Gene3D" id="2.160.20.10">
    <property type="entry name" value="Single-stranded right-handed beta-helix, Pectin lyase-like"/>
    <property type="match status" value="1"/>
</dbReference>
<protein>
    <recommendedName>
        <fullName evidence="2">Right handed beta helix domain-containing protein</fullName>
    </recommendedName>
</protein>
<reference evidence="1" key="1">
    <citation type="submission" date="2021-01" db="EMBL/GenBank/DDBJ databases">
        <authorList>
            <person name="Corre E."/>
            <person name="Pelletier E."/>
            <person name="Niang G."/>
            <person name="Scheremetjew M."/>
            <person name="Finn R."/>
            <person name="Kale V."/>
            <person name="Holt S."/>
            <person name="Cochrane G."/>
            <person name="Meng A."/>
            <person name="Brown T."/>
            <person name="Cohen L."/>
        </authorList>
    </citation>
    <scope>NUCLEOTIDE SEQUENCE</scope>
    <source>
        <strain evidence="1">CCMP281</strain>
    </source>
</reference>
<dbReference type="SUPFAM" id="SSF51126">
    <property type="entry name" value="Pectin lyase-like"/>
    <property type="match status" value="1"/>
</dbReference>
<evidence type="ECO:0000313" key="1">
    <source>
        <dbReference type="EMBL" id="CAE0122462.1"/>
    </source>
</evidence>
<dbReference type="EMBL" id="HBHX01041770">
    <property type="protein sequence ID" value="CAE0122462.1"/>
    <property type="molecule type" value="Transcribed_RNA"/>
</dbReference>
<accession>A0A7S3B4R2</accession>
<dbReference type="InterPro" id="IPR011050">
    <property type="entry name" value="Pectin_lyase_fold/virulence"/>
</dbReference>